<evidence type="ECO:0000313" key="3">
    <source>
        <dbReference type="EnsemblFungi" id="CEF85639"/>
    </source>
</evidence>
<dbReference type="EMBL" id="HG970335">
    <property type="protein sequence ID" value="CEF85639.1"/>
    <property type="molecule type" value="Genomic_DNA"/>
</dbReference>
<evidence type="ECO:0000313" key="2">
    <source>
        <dbReference type="EMBL" id="CEF85639.1"/>
    </source>
</evidence>
<reference evidence="3" key="4">
    <citation type="submission" date="2017-01" db="UniProtKB">
        <authorList>
            <consortium name="EnsemblFungi"/>
        </authorList>
    </citation>
    <scope>IDENTIFICATION</scope>
    <source>
        <strain evidence="3">PH-1 / ATCC MYA-4620 / FGSC 9075 / NRRL 31084</strain>
    </source>
</reference>
<evidence type="ECO:0000313" key="4">
    <source>
        <dbReference type="Proteomes" id="UP000070720"/>
    </source>
</evidence>
<sequence>MAIVEIPSGEFSGDDTRPPELTGRFEEIQTSQPMRLSGGHPYQLVSVWWYQRQTLSSNSYGHWN</sequence>
<dbReference type="Proteomes" id="UP000070720">
    <property type="component" value="Chromosome 4"/>
</dbReference>
<reference evidence="3 4" key="1">
    <citation type="journal article" date="2007" name="Science">
        <title>The Fusarium graminearum genome reveals a link between localized polymorphism and pathogen specialization.</title>
        <authorList>
            <person name="Cuomo C.A."/>
            <person name="Gueldener U."/>
            <person name="Xu J.-R."/>
            <person name="Trail F."/>
            <person name="Turgeon B.G."/>
            <person name="Di Pietro A."/>
            <person name="Walton J.D."/>
            <person name="Ma L.-J."/>
            <person name="Baker S.E."/>
            <person name="Rep M."/>
            <person name="Adam G."/>
            <person name="Antoniw J."/>
            <person name="Baldwin T."/>
            <person name="Calvo S.E."/>
            <person name="Chang Y.-L."/>
            <person name="DeCaprio D."/>
            <person name="Gale L.R."/>
            <person name="Gnerre S."/>
            <person name="Goswami R.S."/>
            <person name="Hammond-Kosack K."/>
            <person name="Harris L.J."/>
            <person name="Hilburn K."/>
            <person name="Kennell J.C."/>
            <person name="Kroken S."/>
            <person name="Magnuson J.K."/>
            <person name="Mannhaupt G."/>
            <person name="Mauceli E.W."/>
            <person name="Mewes H.-W."/>
            <person name="Mitterbauer R."/>
            <person name="Muehlbauer G."/>
            <person name="Muensterkoetter M."/>
            <person name="Nelson D."/>
            <person name="O'Donnell K."/>
            <person name="Ouellet T."/>
            <person name="Qi W."/>
            <person name="Quesneville H."/>
            <person name="Roncero M.I.G."/>
            <person name="Seong K.-Y."/>
            <person name="Tetko I.V."/>
            <person name="Urban M."/>
            <person name="Waalwijk C."/>
            <person name="Ward T.J."/>
            <person name="Yao J."/>
            <person name="Birren B.W."/>
            <person name="Kistler H.C."/>
        </authorList>
    </citation>
    <scope>NUCLEOTIDE SEQUENCE [LARGE SCALE GENOMIC DNA]</scope>
    <source>
        <strain evidence="4">ATCC MYA-4620 / CBS 123657 / FGSC 9075 / NRRL 31084 / PH-1</strain>
        <strain evidence="3">PH-1 / ATCC MYA-4620 / FGSC 9075 / NRRL 31084</strain>
    </source>
</reference>
<evidence type="ECO:0000256" key="1">
    <source>
        <dbReference type="SAM" id="MobiDB-lite"/>
    </source>
</evidence>
<accession>A0A098DWB0</accession>
<dbReference type="EnsemblFungi" id="CEF85639">
    <property type="protein sequence ID" value="CEF85639"/>
    <property type="gene ID" value="FGRRES_20381"/>
</dbReference>
<dbReference type="VEuPathDB" id="FungiDB:FGRAMPH1_01G25751"/>
<dbReference type="AlphaFoldDB" id="A0A098DWB0"/>
<protein>
    <submittedName>
        <fullName evidence="2">Chromosome 4, complete genome</fullName>
    </submittedName>
</protein>
<feature type="region of interest" description="Disordered" evidence="1">
    <location>
        <begin position="1"/>
        <end position="20"/>
    </location>
</feature>
<proteinExistence type="predicted"/>
<name>A0A098DWB0_GIBZE</name>
<keyword evidence="4" id="KW-1185">Reference proteome</keyword>
<reference evidence="2 4" key="3">
    <citation type="journal article" date="2015" name="BMC Genomics">
        <title>The completed genome sequence of the pathogenic ascomycete fungus Fusarium graminearum.</title>
        <authorList>
            <person name="King R."/>
            <person name="Urban M."/>
            <person name="Hammond-Kosack M.C."/>
            <person name="Hassani-Pak K."/>
            <person name="Hammond-Kosack K.E."/>
        </authorList>
    </citation>
    <scope>NUCLEOTIDE SEQUENCE [LARGE SCALE GENOMIC DNA]</scope>
    <source>
        <strain evidence="4">ATCC MYA-4620 / CBS 123657 / FGSC 9075 / NRRL 31084 / PH-1</strain>
        <strain evidence="2">PH-1</strain>
    </source>
</reference>
<reference evidence="3 4" key="2">
    <citation type="journal article" date="2010" name="Nature">
        <title>Comparative genomics reveals mobile pathogenicity chromosomes in Fusarium.</title>
        <authorList>
            <person name="Ma L.J."/>
            <person name="van der Does H.C."/>
            <person name="Borkovich K.A."/>
            <person name="Coleman J.J."/>
            <person name="Daboussi M.J."/>
            <person name="Di Pietro A."/>
            <person name="Dufresne M."/>
            <person name="Freitag M."/>
            <person name="Grabherr M."/>
            <person name="Henrissat B."/>
            <person name="Houterman P.M."/>
            <person name="Kang S."/>
            <person name="Shim W.B."/>
            <person name="Woloshuk C."/>
            <person name="Xie X."/>
            <person name="Xu J.R."/>
            <person name="Antoniw J."/>
            <person name="Baker S.E."/>
            <person name="Bluhm B.H."/>
            <person name="Breakspear A."/>
            <person name="Brown D.W."/>
            <person name="Butchko R.A."/>
            <person name="Chapman S."/>
            <person name="Coulson R."/>
            <person name="Coutinho P.M."/>
            <person name="Danchin E.G."/>
            <person name="Diener A."/>
            <person name="Gale L.R."/>
            <person name="Gardiner D.M."/>
            <person name="Goff S."/>
            <person name="Hammond-Kosack K.E."/>
            <person name="Hilburn K."/>
            <person name="Hua-Van A."/>
            <person name="Jonkers W."/>
            <person name="Kazan K."/>
            <person name="Kodira C.D."/>
            <person name="Koehrsen M."/>
            <person name="Kumar L."/>
            <person name="Lee Y.H."/>
            <person name="Li L."/>
            <person name="Manners J.M."/>
            <person name="Miranda-Saavedra D."/>
            <person name="Mukherjee M."/>
            <person name="Park G."/>
            <person name="Park J."/>
            <person name="Park S.Y."/>
            <person name="Proctor R.H."/>
            <person name="Regev A."/>
            <person name="Ruiz-Roldan M.C."/>
            <person name="Sain D."/>
            <person name="Sakthikumar S."/>
            <person name="Sykes S."/>
            <person name="Schwartz D.C."/>
            <person name="Turgeon B.G."/>
            <person name="Wapinski I."/>
            <person name="Yoder O."/>
            <person name="Young S."/>
            <person name="Zeng Q."/>
            <person name="Zhou S."/>
            <person name="Galagan J."/>
            <person name="Cuomo C.A."/>
            <person name="Kistler H.C."/>
            <person name="Rep M."/>
        </authorList>
    </citation>
    <scope>GENOME REANNOTATION</scope>
    <source>
        <strain evidence="4">ATCC MYA-4620 / CBS 123657 / FGSC 9075 / NRRL 31084 / PH-1</strain>
        <strain evidence="3">PH-1 / ATCC MYA-4620 / FGSC 9075 / NRRL 31084</strain>
    </source>
</reference>
<accession>A0A0E0SGS6</accession>
<gene>
    <name evidence="2" type="ORF">FGRAMPH1_01T25751</name>
</gene>
<dbReference type="InParanoid" id="A0A098DWB0"/>
<organism evidence="2 4">
    <name type="scientific">Gibberella zeae (strain ATCC MYA-4620 / CBS 123657 / FGSC 9075 / NRRL 31084 / PH-1)</name>
    <name type="common">Wheat head blight fungus</name>
    <name type="synonym">Fusarium graminearum</name>
    <dbReference type="NCBI Taxonomy" id="229533"/>
    <lineage>
        <taxon>Eukaryota</taxon>
        <taxon>Fungi</taxon>
        <taxon>Dikarya</taxon>
        <taxon>Ascomycota</taxon>
        <taxon>Pezizomycotina</taxon>
        <taxon>Sordariomycetes</taxon>
        <taxon>Hypocreomycetidae</taxon>
        <taxon>Hypocreales</taxon>
        <taxon>Nectriaceae</taxon>
        <taxon>Fusarium</taxon>
    </lineage>
</organism>